<comment type="caution">
    <text evidence="9">The sequence shown here is derived from an EMBL/GenBank/DDBJ whole genome shotgun (WGS) entry which is preliminary data.</text>
</comment>
<dbReference type="PRINTS" id="PR01733">
    <property type="entry name" value="LIPPROTEIN48"/>
</dbReference>
<feature type="compositionally biased region" description="Low complexity" evidence="6">
    <location>
        <begin position="47"/>
        <end position="61"/>
    </location>
</feature>
<evidence type="ECO:0000259" key="8">
    <source>
        <dbReference type="Pfam" id="PF02608"/>
    </source>
</evidence>
<keyword evidence="2" id="KW-1003">Cell membrane</keyword>
<keyword evidence="5" id="KW-0449">Lipoprotein</keyword>
<protein>
    <submittedName>
        <fullName evidence="9">BMP family ABC transporter substrate-binding protein</fullName>
    </submittedName>
</protein>
<feature type="signal peptide" evidence="7">
    <location>
        <begin position="1"/>
        <end position="23"/>
    </location>
</feature>
<reference evidence="9" key="1">
    <citation type="submission" date="2024-01" db="EMBL/GenBank/DDBJ databases">
        <title>Genome sequence of Mycoplasma ciconiae type strain DSM 25251.</title>
        <authorList>
            <person name="Spergser J."/>
        </authorList>
    </citation>
    <scope>NUCLEOTIDE SEQUENCE [LARGE SCALE GENOMIC DNA]</scope>
    <source>
        <strain evidence="9">DSM 25251</strain>
    </source>
</reference>
<dbReference type="InterPro" id="IPR003760">
    <property type="entry name" value="PnrA-like"/>
</dbReference>
<feature type="chain" id="PRO_5046276259" evidence="7">
    <location>
        <begin position="24"/>
        <end position="465"/>
    </location>
</feature>
<dbReference type="Gene3D" id="3.40.50.2300">
    <property type="match status" value="2"/>
</dbReference>
<feature type="region of interest" description="Disordered" evidence="6">
    <location>
        <begin position="28"/>
        <end position="70"/>
    </location>
</feature>
<proteinExistence type="predicted"/>
<comment type="subcellular location">
    <subcellularLocation>
        <location evidence="1">Cell membrane</location>
    </subcellularLocation>
</comment>
<evidence type="ECO:0000256" key="1">
    <source>
        <dbReference type="ARBA" id="ARBA00004236"/>
    </source>
</evidence>
<accession>A0ABU7MM01</accession>
<evidence type="ECO:0000256" key="6">
    <source>
        <dbReference type="SAM" id="MobiDB-lite"/>
    </source>
</evidence>
<dbReference type="PANTHER" id="PTHR34296:SF2">
    <property type="entry name" value="ABC TRANSPORTER GUANOSINE-BINDING PROTEIN NUPN"/>
    <property type="match status" value="1"/>
</dbReference>
<evidence type="ECO:0000256" key="2">
    <source>
        <dbReference type="ARBA" id="ARBA00022475"/>
    </source>
</evidence>
<gene>
    <name evidence="9" type="ORF">V2E24_03095</name>
</gene>
<evidence type="ECO:0000256" key="3">
    <source>
        <dbReference type="ARBA" id="ARBA00022729"/>
    </source>
</evidence>
<evidence type="ECO:0000256" key="5">
    <source>
        <dbReference type="ARBA" id="ARBA00023288"/>
    </source>
</evidence>
<dbReference type="RefSeq" id="WP_330500962.1">
    <property type="nucleotide sequence ID" value="NZ_JAZDWZ010000010.1"/>
</dbReference>
<name>A0ABU7MM01_9BACT</name>
<dbReference type="InterPro" id="IPR008107">
    <property type="entry name" value="Mycoplasma_p48"/>
</dbReference>
<evidence type="ECO:0000313" key="10">
    <source>
        <dbReference type="Proteomes" id="UP001344817"/>
    </source>
</evidence>
<organism evidence="9 10">
    <name type="scientific">Mycoplasmopsis ciconiae</name>
    <dbReference type="NCBI Taxonomy" id="561067"/>
    <lineage>
        <taxon>Bacteria</taxon>
        <taxon>Bacillati</taxon>
        <taxon>Mycoplasmatota</taxon>
        <taxon>Mycoplasmoidales</taxon>
        <taxon>Metamycoplasmataceae</taxon>
        <taxon>Mycoplasmopsis</taxon>
    </lineage>
</organism>
<dbReference type="PANTHER" id="PTHR34296">
    <property type="entry name" value="TRANSCRIPTIONAL ACTIVATOR PROTEIN MED"/>
    <property type="match status" value="1"/>
</dbReference>
<dbReference type="InterPro" id="IPR050957">
    <property type="entry name" value="BMP_lipoprotein"/>
</dbReference>
<dbReference type="PROSITE" id="PS51257">
    <property type="entry name" value="PROKAR_LIPOPROTEIN"/>
    <property type="match status" value="1"/>
</dbReference>
<feature type="compositionally biased region" description="Basic and acidic residues" evidence="6">
    <location>
        <begin position="29"/>
        <end position="44"/>
    </location>
</feature>
<feature type="domain" description="ABC transporter substrate-binding protein PnrA-like" evidence="8">
    <location>
        <begin position="102"/>
        <end position="416"/>
    </location>
</feature>
<keyword evidence="10" id="KW-1185">Reference proteome</keyword>
<dbReference type="Pfam" id="PF02608">
    <property type="entry name" value="Bmp"/>
    <property type="match status" value="1"/>
</dbReference>
<keyword evidence="3 7" id="KW-0732">Signal</keyword>
<evidence type="ECO:0000313" key="9">
    <source>
        <dbReference type="EMBL" id="MEE3928549.1"/>
    </source>
</evidence>
<sequence>MKKFKKILISTLVPAATLVTAVAAISCSPKKESGDKQENPKDETQNPSTPSTSKDTSSEQSSAKKTPKPSIYIDKNKRVAEIKESSLITPEIGMKFADKKIVLISDQGVIQDNSFNQSSWEALNLLWDQTDGYANISSIESGGQYTNAYTSALSDGKDVWVLSGFGHSSGIGKFIKENKEAMEELNPLLVFVDFKVDDLDYKNYVSLQYKVQEPAYIASRAISKLLAEKYPEVTPNKRKLLEYGGGDQKGVTDFITGFLRGMIKHNTDNPSKKVTTNSDGIPLNSGFTGETQTATITQIISINDAKVILPVAGEGTTLVAQKLQEKGESAKDVMLVGVDVDQAKSNPNYASRFATSITKNLGQSVYDIIAKFVYKVNIASLVGKEEQKNFSLGLKDNWVGLSKSSLGNEEDKNKLNAYLDQFKTEFLALNPNEASLITSDKVNASSKDAATQTVLVQELQKLVNK</sequence>
<evidence type="ECO:0000256" key="4">
    <source>
        <dbReference type="ARBA" id="ARBA00023136"/>
    </source>
</evidence>
<dbReference type="Proteomes" id="UP001344817">
    <property type="component" value="Unassembled WGS sequence"/>
</dbReference>
<dbReference type="EMBL" id="JAZDWZ010000010">
    <property type="protein sequence ID" value="MEE3928549.1"/>
    <property type="molecule type" value="Genomic_DNA"/>
</dbReference>
<keyword evidence="4" id="KW-0472">Membrane</keyword>
<evidence type="ECO:0000256" key="7">
    <source>
        <dbReference type="SAM" id="SignalP"/>
    </source>
</evidence>